<protein>
    <submittedName>
        <fullName evidence="1">Uncharacterized protein</fullName>
    </submittedName>
</protein>
<name>A0ABW2U1H1_9BACT</name>
<keyword evidence="2" id="KW-1185">Reference proteome</keyword>
<dbReference type="Proteomes" id="UP001596513">
    <property type="component" value="Unassembled WGS sequence"/>
</dbReference>
<dbReference type="EMBL" id="JBHTEK010000001">
    <property type="protein sequence ID" value="MFC7666276.1"/>
    <property type="molecule type" value="Genomic_DNA"/>
</dbReference>
<evidence type="ECO:0000313" key="2">
    <source>
        <dbReference type="Proteomes" id="UP001596513"/>
    </source>
</evidence>
<reference evidence="2" key="1">
    <citation type="journal article" date="2019" name="Int. J. Syst. Evol. Microbiol.">
        <title>The Global Catalogue of Microorganisms (GCM) 10K type strain sequencing project: providing services to taxonomists for standard genome sequencing and annotation.</title>
        <authorList>
            <consortium name="The Broad Institute Genomics Platform"/>
            <consortium name="The Broad Institute Genome Sequencing Center for Infectious Disease"/>
            <person name="Wu L."/>
            <person name="Ma J."/>
        </authorList>
    </citation>
    <scope>NUCLEOTIDE SEQUENCE [LARGE SCALE GENOMIC DNA]</scope>
    <source>
        <strain evidence="2">JCM 19635</strain>
    </source>
</reference>
<gene>
    <name evidence="1" type="ORF">ACFQT0_01660</name>
</gene>
<comment type="caution">
    <text evidence="1">The sequence shown here is derived from an EMBL/GenBank/DDBJ whole genome shotgun (WGS) entry which is preliminary data.</text>
</comment>
<organism evidence="1 2">
    <name type="scientific">Hymenobacter humi</name>
    <dbReference type="NCBI Taxonomy" id="1411620"/>
    <lineage>
        <taxon>Bacteria</taxon>
        <taxon>Pseudomonadati</taxon>
        <taxon>Bacteroidota</taxon>
        <taxon>Cytophagia</taxon>
        <taxon>Cytophagales</taxon>
        <taxon>Hymenobacteraceae</taxon>
        <taxon>Hymenobacter</taxon>
    </lineage>
</organism>
<sequence>MPIVHVEVAGVVKPGGQQQGLGVVGAQVGGGGQGAAFLHHGLGVAQGVVGEFGGQLLAKKLGDVGLRLFYQGRSLGFGGLVVGATIGRGGQGRGAALAGDAVGSAGAAAGAVSTVSGVSSSMTG</sequence>
<dbReference type="RefSeq" id="WP_380199840.1">
    <property type="nucleotide sequence ID" value="NZ_JBHTEK010000001.1"/>
</dbReference>
<proteinExistence type="predicted"/>
<accession>A0ABW2U1H1</accession>
<evidence type="ECO:0000313" key="1">
    <source>
        <dbReference type="EMBL" id="MFC7666276.1"/>
    </source>
</evidence>